<dbReference type="SUPFAM" id="SSF53098">
    <property type="entry name" value="Ribonuclease H-like"/>
    <property type="match status" value="1"/>
</dbReference>
<reference evidence="3 4" key="1">
    <citation type="journal article" date="2008" name="Nat. Biotechnol.">
        <title>Genome sequencing and analysis of the filamentous fungus Penicillium chrysogenum.</title>
        <authorList>
            <person name="van den Berg M.A."/>
            <person name="Albang R."/>
            <person name="Albermann K."/>
            <person name="Badger J.H."/>
            <person name="Daran J.-M."/>
            <person name="Driessen A.J.M."/>
            <person name="Garcia-Estrada C."/>
            <person name="Fedorova N.D."/>
            <person name="Harris D.M."/>
            <person name="Heijne W.H.M."/>
            <person name="Joardar V.S."/>
            <person name="Kiel J.A.K.W."/>
            <person name="Kovalchuk A."/>
            <person name="Martin J.F."/>
            <person name="Nierman W.C."/>
            <person name="Nijland J.G."/>
            <person name="Pronk J.T."/>
            <person name="Roubos J.A."/>
            <person name="van der Klei I.J."/>
            <person name="van Peij N.N.M.E."/>
            <person name="Veenhuis M."/>
            <person name="von Doehren H."/>
            <person name="Wagner C."/>
            <person name="Wortman J.R."/>
            <person name="Bovenberg R.A.L."/>
        </authorList>
    </citation>
    <scope>NUCLEOTIDE SEQUENCE [LARGE SCALE GENOMIC DNA]</scope>
    <source>
        <strain evidence="4">ATCC 28089 / DSM 1075 / NRRL 1951 / Wisconsin 54-1255</strain>
    </source>
</reference>
<dbReference type="GO" id="GO:0003723">
    <property type="term" value="F:RNA binding"/>
    <property type="evidence" value="ECO:0007669"/>
    <property type="project" value="UniProtKB-KW"/>
</dbReference>
<dbReference type="EMBL" id="AM920437">
    <property type="protein sequence ID" value="CAP99995.1"/>
    <property type="molecule type" value="Genomic_DNA"/>
</dbReference>
<evidence type="ECO:0000259" key="2">
    <source>
        <dbReference type="PROSITE" id="PS50994"/>
    </source>
</evidence>
<dbReference type="PROSITE" id="PS50994">
    <property type="entry name" value="INTEGRASE"/>
    <property type="match status" value="1"/>
</dbReference>
<dbReference type="VEuPathDB" id="FungiDB:PCH_Pc22g27070"/>
<name>B6HUR4_PENRW</name>
<keyword evidence="1" id="KW-0694">RNA-binding</keyword>
<dbReference type="Proteomes" id="UP000000724">
    <property type="component" value="Contig Pc00c22"/>
</dbReference>
<dbReference type="InterPro" id="IPR001584">
    <property type="entry name" value="Integrase_cat-core"/>
</dbReference>
<proteinExistence type="predicted"/>
<evidence type="ECO:0000313" key="4">
    <source>
        <dbReference type="Proteomes" id="UP000000724"/>
    </source>
</evidence>
<keyword evidence="4" id="KW-1185">Reference proteome</keyword>
<evidence type="ECO:0000313" key="3">
    <source>
        <dbReference type="EMBL" id="CAP99995.1"/>
    </source>
</evidence>
<dbReference type="HOGENOM" id="CLU_1012308_0_0_1"/>
<dbReference type="InterPro" id="IPR012337">
    <property type="entry name" value="RNaseH-like_sf"/>
</dbReference>
<dbReference type="InterPro" id="IPR036397">
    <property type="entry name" value="RNaseH_sf"/>
</dbReference>
<protein>
    <submittedName>
        <fullName evidence="3">Pc22g27070 protein</fullName>
    </submittedName>
</protein>
<gene>
    <name evidence="3" type="ORF">Pc22g27070</name>
    <name evidence="3" type="ORF">PCH_Pc22g27070</name>
</gene>
<dbReference type="BioCyc" id="PCHR:PC22G27070-MONOMER"/>
<evidence type="ECO:0000256" key="1">
    <source>
        <dbReference type="ARBA" id="ARBA00022884"/>
    </source>
</evidence>
<feature type="domain" description="Integrase catalytic" evidence="2">
    <location>
        <begin position="39"/>
        <end position="237"/>
    </location>
</feature>
<dbReference type="GO" id="GO:0005634">
    <property type="term" value="C:nucleus"/>
    <property type="evidence" value="ECO:0007669"/>
    <property type="project" value="UniProtKB-ARBA"/>
</dbReference>
<dbReference type="AlphaFoldDB" id="B6HUR4"/>
<sequence>MNSSNSYDEEPITPLTLPGALVDCHRQETILLSAEKLRVSSVPGVYIAARFPEDAVVIVKELEENKYIISPNSPALLFECQTLYNTRGLDFSLAQVYVAMMKMSRKHTLEGQIGDWLRFMMRKCLCSTELNRGDEGPFIRVALALQRRVKRRPEAGTYPESQGIEFGTSPPYCKRQNGLAERTNHTIRKRMNTLLSDAILCPSWWIELVDAVVNLKLRAQPSILQKKTPFEILIRKAALAVAPATHWLPCLGIDLERASSETRTQVIRVPIARVL</sequence>
<accession>B6HUR4</accession>
<dbReference type="GO" id="GO:0015074">
    <property type="term" value="P:DNA integration"/>
    <property type="evidence" value="ECO:0007669"/>
    <property type="project" value="InterPro"/>
</dbReference>
<dbReference type="OrthoDB" id="7761694at2759"/>
<organism evidence="3 4">
    <name type="scientific">Penicillium rubens (strain ATCC 28089 / DSM 1075 / NRRL 1951 / Wisconsin 54-1255)</name>
    <name type="common">Penicillium chrysogenum</name>
    <dbReference type="NCBI Taxonomy" id="500485"/>
    <lineage>
        <taxon>Eukaryota</taxon>
        <taxon>Fungi</taxon>
        <taxon>Dikarya</taxon>
        <taxon>Ascomycota</taxon>
        <taxon>Pezizomycotina</taxon>
        <taxon>Eurotiomycetes</taxon>
        <taxon>Eurotiomycetidae</taxon>
        <taxon>Eurotiales</taxon>
        <taxon>Aspergillaceae</taxon>
        <taxon>Penicillium</taxon>
        <taxon>Penicillium chrysogenum species complex</taxon>
    </lineage>
</organism>
<dbReference type="Gene3D" id="3.30.420.10">
    <property type="entry name" value="Ribonuclease H-like superfamily/Ribonuclease H"/>
    <property type="match status" value="1"/>
</dbReference>